<dbReference type="PROSITE" id="PS51296">
    <property type="entry name" value="RIESKE"/>
    <property type="match status" value="1"/>
</dbReference>
<evidence type="ECO:0000259" key="5">
    <source>
        <dbReference type="PROSITE" id="PS51296"/>
    </source>
</evidence>
<evidence type="ECO:0000256" key="1">
    <source>
        <dbReference type="ARBA" id="ARBA00022714"/>
    </source>
</evidence>
<dbReference type="Pfam" id="PF00355">
    <property type="entry name" value="Rieske"/>
    <property type="match status" value="1"/>
</dbReference>
<dbReference type="AlphaFoldDB" id="A0A5C7ESQ8"/>
<evidence type="ECO:0000256" key="4">
    <source>
        <dbReference type="ARBA" id="ARBA00023014"/>
    </source>
</evidence>
<organism evidence="6 7">
    <name type="scientific">Pelomicrobium methylotrophicum</name>
    <dbReference type="NCBI Taxonomy" id="2602750"/>
    <lineage>
        <taxon>Bacteria</taxon>
        <taxon>Pseudomonadati</taxon>
        <taxon>Pseudomonadota</taxon>
        <taxon>Hydrogenophilia</taxon>
        <taxon>Hydrogenophilia incertae sedis</taxon>
        <taxon>Pelomicrobium</taxon>
    </lineage>
</organism>
<keyword evidence="1" id="KW-0001">2Fe-2S</keyword>
<accession>A0A5C7ESQ8</accession>
<sequence length="152" mass="16803">MRWQKLCKFAEIPLGSAAMFTVGGCDVLFLRTKDGYLALPPPCRHMREPLTEGCFEKCLDNGIPACNRHRNEAGALEGVASAPSLRSYATRVQDGTVYIDLDRENPLEGYQHVTCSPGMTGMGANGLVINFWKEGDENKKETFHIGVTPNWP</sequence>
<keyword evidence="7" id="KW-1185">Reference proteome</keyword>
<proteinExistence type="predicted"/>
<keyword evidence="4" id="KW-0411">Iron-sulfur</keyword>
<dbReference type="GO" id="GO:0046872">
    <property type="term" value="F:metal ion binding"/>
    <property type="evidence" value="ECO:0007669"/>
    <property type="project" value="UniProtKB-KW"/>
</dbReference>
<evidence type="ECO:0000313" key="6">
    <source>
        <dbReference type="EMBL" id="TXF09811.1"/>
    </source>
</evidence>
<dbReference type="RefSeq" id="WP_147801299.1">
    <property type="nucleotide sequence ID" value="NZ_VPFL01000048.1"/>
</dbReference>
<dbReference type="InterPro" id="IPR036922">
    <property type="entry name" value="Rieske_2Fe-2S_sf"/>
</dbReference>
<dbReference type="Proteomes" id="UP000321201">
    <property type="component" value="Unassembled WGS sequence"/>
</dbReference>
<dbReference type="SUPFAM" id="SSF50022">
    <property type="entry name" value="ISP domain"/>
    <property type="match status" value="1"/>
</dbReference>
<evidence type="ECO:0000256" key="2">
    <source>
        <dbReference type="ARBA" id="ARBA00022723"/>
    </source>
</evidence>
<dbReference type="OrthoDB" id="9800167at2"/>
<reference evidence="6 7" key="1">
    <citation type="submission" date="2019-08" db="EMBL/GenBank/DDBJ databases">
        <title>Pelomicrobium methylotrophicum gen. nov., sp. nov. a moderately thermophilic, facultatively anaerobic, lithoautotrophic and methylotrophic bacterium isolated from a terrestrial mud volcano.</title>
        <authorList>
            <person name="Slobodkina G.B."/>
            <person name="Merkel A.Y."/>
            <person name="Slobodkin A.I."/>
        </authorList>
    </citation>
    <scope>NUCLEOTIDE SEQUENCE [LARGE SCALE GENOMIC DNA]</scope>
    <source>
        <strain evidence="6 7">SM250</strain>
    </source>
</reference>
<evidence type="ECO:0000256" key="3">
    <source>
        <dbReference type="ARBA" id="ARBA00023004"/>
    </source>
</evidence>
<name>A0A5C7ESQ8_9PROT</name>
<keyword evidence="3" id="KW-0408">Iron</keyword>
<dbReference type="InParanoid" id="A0A5C7ESQ8"/>
<feature type="domain" description="Rieske" evidence="5">
    <location>
        <begin position="4"/>
        <end position="99"/>
    </location>
</feature>
<dbReference type="Gene3D" id="2.102.10.10">
    <property type="entry name" value="Rieske [2Fe-2S] iron-sulphur domain"/>
    <property type="match status" value="1"/>
</dbReference>
<keyword evidence="2" id="KW-0479">Metal-binding</keyword>
<evidence type="ECO:0000313" key="7">
    <source>
        <dbReference type="Proteomes" id="UP000321201"/>
    </source>
</evidence>
<dbReference type="InterPro" id="IPR017941">
    <property type="entry name" value="Rieske_2Fe-2S"/>
</dbReference>
<comment type="caution">
    <text evidence="6">The sequence shown here is derived from an EMBL/GenBank/DDBJ whole genome shotgun (WGS) entry which is preliminary data.</text>
</comment>
<dbReference type="EMBL" id="VPFL01000048">
    <property type="protein sequence ID" value="TXF09811.1"/>
    <property type="molecule type" value="Genomic_DNA"/>
</dbReference>
<dbReference type="GO" id="GO:0051537">
    <property type="term" value="F:2 iron, 2 sulfur cluster binding"/>
    <property type="evidence" value="ECO:0007669"/>
    <property type="project" value="UniProtKB-KW"/>
</dbReference>
<dbReference type="PROSITE" id="PS51257">
    <property type="entry name" value="PROKAR_LIPOPROTEIN"/>
    <property type="match status" value="1"/>
</dbReference>
<gene>
    <name evidence="6" type="ORF">FR698_16595</name>
</gene>
<protein>
    <submittedName>
        <fullName evidence="6">Rieske 2Fe-2S domain-containing protein</fullName>
    </submittedName>
</protein>